<organism evidence="1 2">
    <name type="scientific">Acorus calamus</name>
    <name type="common">Sweet flag</name>
    <dbReference type="NCBI Taxonomy" id="4465"/>
    <lineage>
        <taxon>Eukaryota</taxon>
        <taxon>Viridiplantae</taxon>
        <taxon>Streptophyta</taxon>
        <taxon>Embryophyta</taxon>
        <taxon>Tracheophyta</taxon>
        <taxon>Spermatophyta</taxon>
        <taxon>Magnoliopsida</taxon>
        <taxon>Liliopsida</taxon>
        <taxon>Acoraceae</taxon>
        <taxon>Acorus</taxon>
    </lineage>
</organism>
<dbReference type="EMBL" id="JAUJYO010000020">
    <property type="protein sequence ID" value="KAK1285992.1"/>
    <property type="molecule type" value="Genomic_DNA"/>
</dbReference>
<protein>
    <submittedName>
        <fullName evidence="1">Uncharacterized protein</fullName>
    </submittedName>
</protein>
<evidence type="ECO:0000313" key="1">
    <source>
        <dbReference type="EMBL" id="KAK1285992.1"/>
    </source>
</evidence>
<reference evidence="1" key="2">
    <citation type="submission" date="2023-06" db="EMBL/GenBank/DDBJ databases">
        <authorList>
            <person name="Ma L."/>
            <person name="Liu K.-W."/>
            <person name="Li Z."/>
            <person name="Hsiao Y.-Y."/>
            <person name="Qi Y."/>
            <person name="Fu T."/>
            <person name="Tang G."/>
            <person name="Zhang D."/>
            <person name="Sun W.-H."/>
            <person name="Liu D.-K."/>
            <person name="Li Y."/>
            <person name="Chen G.-Z."/>
            <person name="Liu X.-D."/>
            <person name="Liao X.-Y."/>
            <person name="Jiang Y.-T."/>
            <person name="Yu X."/>
            <person name="Hao Y."/>
            <person name="Huang J."/>
            <person name="Zhao X.-W."/>
            <person name="Ke S."/>
            <person name="Chen Y.-Y."/>
            <person name="Wu W.-L."/>
            <person name="Hsu J.-L."/>
            <person name="Lin Y.-F."/>
            <person name="Huang M.-D."/>
            <person name="Li C.-Y."/>
            <person name="Huang L."/>
            <person name="Wang Z.-W."/>
            <person name="Zhao X."/>
            <person name="Zhong W.-Y."/>
            <person name="Peng D.-H."/>
            <person name="Ahmad S."/>
            <person name="Lan S."/>
            <person name="Zhang J.-S."/>
            <person name="Tsai W.-C."/>
            <person name="Van De Peer Y."/>
            <person name="Liu Z.-J."/>
        </authorList>
    </citation>
    <scope>NUCLEOTIDE SEQUENCE</scope>
    <source>
        <strain evidence="1">CP</strain>
        <tissue evidence="1">Leaves</tissue>
    </source>
</reference>
<reference evidence="1" key="1">
    <citation type="journal article" date="2023" name="Nat. Commun.">
        <title>Diploid and tetraploid genomes of Acorus and the evolution of monocots.</title>
        <authorList>
            <person name="Ma L."/>
            <person name="Liu K.W."/>
            <person name="Li Z."/>
            <person name="Hsiao Y.Y."/>
            <person name="Qi Y."/>
            <person name="Fu T."/>
            <person name="Tang G.D."/>
            <person name="Zhang D."/>
            <person name="Sun W.H."/>
            <person name="Liu D.K."/>
            <person name="Li Y."/>
            <person name="Chen G.Z."/>
            <person name="Liu X.D."/>
            <person name="Liao X.Y."/>
            <person name="Jiang Y.T."/>
            <person name="Yu X."/>
            <person name="Hao Y."/>
            <person name="Huang J."/>
            <person name="Zhao X.W."/>
            <person name="Ke S."/>
            <person name="Chen Y.Y."/>
            <person name="Wu W.L."/>
            <person name="Hsu J.L."/>
            <person name="Lin Y.F."/>
            <person name="Huang M.D."/>
            <person name="Li C.Y."/>
            <person name="Huang L."/>
            <person name="Wang Z.W."/>
            <person name="Zhao X."/>
            <person name="Zhong W.Y."/>
            <person name="Peng D.H."/>
            <person name="Ahmad S."/>
            <person name="Lan S."/>
            <person name="Zhang J.S."/>
            <person name="Tsai W.C."/>
            <person name="Van de Peer Y."/>
            <person name="Liu Z.J."/>
        </authorList>
    </citation>
    <scope>NUCLEOTIDE SEQUENCE</scope>
    <source>
        <strain evidence="1">CP</strain>
    </source>
</reference>
<dbReference type="AlphaFoldDB" id="A0AAV9CB50"/>
<evidence type="ECO:0000313" key="2">
    <source>
        <dbReference type="Proteomes" id="UP001180020"/>
    </source>
</evidence>
<dbReference type="Proteomes" id="UP001180020">
    <property type="component" value="Unassembled WGS sequence"/>
</dbReference>
<sequence>MLTKQELVLLLSKCDDDDIGAMLENVARELKVKAKGGHIISVPSAEILKRSDDSWRPQLGSIRLCSSHARSRFKTLSTDFSETALHEKDTFGINWD</sequence>
<accession>A0AAV9CB50</accession>
<keyword evidence="2" id="KW-1185">Reference proteome</keyword>
<gene>
    <name evidence="1" type="ORF">QJS10_CPB20g02009</name>
</gene>
<name>A0AAV9CB50_ACOCL</name>
<comment type="caution">
    <text evidence="1">The sequence shown here is derived from an EMBL/GenBank/DDBJ whole genome shotgun (WGS) entry which is preliminary data.</text>
</comment>
<proteinExistence type="predicted"/>